<dbReference type="GO" id="GO:0036424">
    <property type="term" value="F:L-phosphoserine phosphatase activity"/>
    <property type="evidence" value="ECO:0007669"/>
    <property type="project" value="TreeGrafter"/>
</dbReference>
<accession>A0A7W0HKM0</accession>
<dbReference type="Gene3D" id="3.40.50.1000">
    <property type="entry name" value="HAD superfamily/HAD-like"/>
    <property type="match status" value="1"/>
</dbReference>
<dbReference type="EC" id="3.1.3.87" evidence="1"/>
<sequence>MNNGQSAKPYVFCDFDGTITAEESLQAVLEHFLPQEWHRMKTRLESGDITLRAGVREMLESICSDQYPDTLDFVRQIPLRPGFAELLAFLRARAVPFVVISGGVRGMVEAGLGDLTGQVDEIFAVDVDDTGPFLKVHSGFEGGDELVAKAVVMDRFDADFRVVIGDGMTDHNMARHGDLVFARGRLARYLEKHNIDHIPWKDFHDVRNVLEKRFSG</sequence>
<dbReference type="GO" id="GO:0006564">
    <property type="term" value="P:L-serine biosynthetic process"/>
    <property type="evidence" value="ECO:0007669"/>
    <property type="project" value="TreeGrafter"/>
</dbReference>
<gene>
    <name evidence="1" type="ORF">HNR65_001669</name>
</gene>
<name>A0A7W0HKM0_9BACT</name>
<dbReference type="GO" id="GO:0000287">
    <property type="term" value="F:magnesium ion binding"/>
    <property type="evidence" value="ECO:0007669"/>
    <property type="project" value="TreeGrafter"/>
</dbReference>
<dbReference type="InterPro" id="IPR036412">
    <property type="entry name" value="HAD-like_sf"/>
</dbReference>
<organism evidence="1 2">
    <name type="scientific">Desulfosalsimonas propionicica</name>
    <dbReference type="NCBI Taxonomy" id="332175"/>
    <lineage>
        <taxon>Bacteria</taxon>
        <taxon>Pseudomonadati</taxon>
        <taxon>Thermodesulfobacteriota</taxon>
        <taxon>Desulfobacteria</taxon>
        <taxon>Desulfobacterales</taxon>
        <taxon>Desulfosalsimonadaceae</taxon>
        <taxon>Desulfosalsimonas</taxon>
    </lineage>
</organism>
<protein>
    <submittedName>
        <fullName evidence="1">2-hydroxy-3-keto-5-methylthiopentenyl-1-phosphate phosphatase</fullName>
        <ecNumber evidence="1">3.1.3.87</ecNumber>
    </submittedName>
</protein>
<dbReference type="Gene3D" id="3.90.1470.20">
    <property type="match status" value="1"/>
</dbReference>
<keyword evidence="2" id="KW-1185">Reference proteome</keyword>
<proteinExistence type="predicted"/>
<dbReference type="Proteomes" id="UP000525298">
    <property type="component" value="Unassembled WGS sequence"/>
</dbReference>
<dbReference type="GO" id="GO:0005737">
    <property type="term" value="C:cytoplasm"/>
    <property type="evidence" value="ECO:0007669"/>
    <property type="project" value="TreeGrafter"/>
</dbReference>
<dbReference type="PANTHER" id="PTHR43344:SF21">
    <property type="entry name" value="POLYOL PHOSPHATE PHOSPHATASE PYP1"/>
    <property type="match status" value="1"/>
</dbReference>
<dbReference type="EMBL" id="JACDUS010000003">
    <property type="protein sequence ID" value="MBA2881343.1"/>
    <property type="molecule type" value="Genomic_DNA"/>
</dbReference>
<evidence type="ECO:0000313" key="1">
    <source>
        <dbReference type="EMBL" id="MBA2881343.1"/>
    </source>
</evidence>
<dbReference type="SUPFAM" id="SSF56784">
    <property type="entry name" value="HAD-like"/>
    <property type="match status" value="1"/>
</dbReference>
<dbReference type="Pfam" id="PF12710">
    <property type="entry name" value="HAD"/>
    <property type="match status" value="1"/>
</dbReference>
<keyword evidence="1" id="KW-0378">Hydrolase</keyword>
<dbReference type="PANTHER" id="PTHR43344">
    <property type="entry name" value="PHOSPHOSERINE PHOSPHATASE"/>
    <property type="match status" value="1"/>
</dbReference>
<dbReference type="InterPro" id="IPR050582">
    <property type="entry name" value="HAD-like_SerB"/>
</dbReference>
<dbReference type="NCBIfam" id="TIGR01488">
    <property type="entry name" value="HAD-SF-IB"/>
    <property type="match status" value="1"/>
</dbReference>
<dbReference type="AlphaFoldDB" id="A0A7W0HKM0"/>
<comment type="caution">
    <text evidence="1">The sequence shown here is derived from an EMBL/GenBank/DDBJ whole genome shotgun (WGS) entry which is preliminary data.</text>
</comment>
<dbReference type="GO" id="GO:0043716">
    <property type="term" value="F:2-hydroxy-3-keto-5-methylthiopentenyl-1-phosphate phosphatase activity"/>
    <property type="evidence" value="ECO:0007669"/>
    <property type="project" value="UniProtKB-EC"/>
</dbReference>
<reference evidence="1 2" key="1">
    <citation type="submission" date="2020-07" db="EMBL/GenBank/DDBJ databases">
        <title>Genomic Encyclopedia of Type Strains, Phase IV (KMG-IV): sequencing the most valuable type-strain genomes for metagenomic binning, comparative biology and taxonomic classification.</title>
        <authorList>
            <person name="Goeker M."/>
        </authorList>
    </citation>
    <scope>NUCLEOTIDE SEQUENCE [LARGE SCALE GENOMIC DNA]</scope>
    <source>
        <strain evidence="1 2">DSM 17721</strain>
    </source>
</reference>
<evidence type="ECO:0000313" key="2">
    <source>
        <dbReference type="Proteomes" id="UP000525298"/>
    </source>
</evidence>
<dbReference type="RefSeq" id="WP_181550989.1">
    <property type="nucleotide sequence ID" value="NZ_JACDUS010000003.1"/>
</dbReference>
<dbReference type="InterPro" id="IPR023214">
    <property type="entry name" value="HAD_sf"/>
</dbReference>